<evidence type="ECO:0000313" key="4">
    <source>
        <dbReference type="EMBL" id="GAA4772257.1"/>
    </source>
</evidence>
<feature type="compositionally biased region" description="Pro residues" evidence="1">
    <location>
        <begin position="443"/>
        <end position="457"/>
    </location>
</feature>
<evidence type="ECO:0000256" key="1">
    <source>
        <dbReference type="SAM" id="MobiDB-lite"/>
    </source>
</evidence>
<evidence type="ECO:0000313" key="5">
    <source>
        <dbReference type="Proteomes" id="UP001501147"/>
    </source>
</evidence>
<keyword evidence="5" id="KW-1185">Reference proteome</keyword>
<sequence>MKKRSAARGALAGAVAVYAFAAPPAPAGAAEGPGPGAYTFDTGAHRVSGASVNTKGPVLEAGSTYRDSIGPEGRRYYRIDLDDRVDAYLSAVAVPEPGSTVAYGDGLSVTIEDRSGRSCDSGTARFGSADYARPIADYAERRITGGRSTCQEAGPYYVLLERSGEQDSSPGPWQVEIRLVTEPRPATPVPTEAPEEWPSASPAAPAGGPTARAGGHGFHDATGLDQGEWQDEIAPGETLFYRVPVDWGQQLFVSADLGSSTAEGDGVGNALAVSLYNPARGLVDRESAVRYDGKQKSLSIDPLPPVAHENRHDSDSSVGAMRFAGWYYLSVTLSPETAGSFGDGPLPLTLRVDVTGEAGAGPGYEGAAGDFQVTSEDRSAADSGRNAAQESGGAMAVVAAVALGTGTLLVLGLGVWTLAARRRAARGTGAAGPPARAAGALPVPGPGPGPSPGPGPGPDDGYPGRYGAPVHGQGGYGPPPAS</sequence>
<feature type="signal peptide" evidence="3">
    <location>
        <begin position="1"/>
        <end position="21"/>
    </location>
</feature>
<evidence type="ECO:0000256" key="3">
    <source>
        <dbReference type="SAM" id="SignalP"/>
    </source>
</evidence>
<feature type="compositionally biased region" description="Low complexity" evidence="1">
    <location>
        <begin position="428"/>
        <end position="442"/>
    </location>
</feature>
<organism evidence="4 5">
    <name type="scientific">Streptomyces sanyensis</name>
    <dbReference type="NCBI Taxonomy" id="568869"/>
    <lineage>
        <taxon>Bacteria</taxon>
        <taxon>Bacillati</taxon>
        <taxon>Actinomycetota</taxon>
        <taxon>Actinomycetes</taxon>
        <taxon>Kitasatosporales</taxon>
        <taxon>Streptomycetaceae</taxon>
        <taxon>Streptomyces</taxon>
    </lineage>
</organism>
<reference evidence="5" key="1">
    <citation type="journal article" date="2019" name="Int. J. Syst. Evol. Microbiol.">
        <title>The Global Catalogue of Microorganisms (GCM) 10K type strain sequencing project: providing services to taxonomists for standard genome sequencing and annotation.</title>
        <authorList>
            <consortium name="The Broad Institute Genomics Platform"/>
            <consortium name="The Broad Institute Genome Sequencing Center for Infectious Disease"/>
            <person name="Wu L."/>
            <person name="Ma J."/>
        </authorList>
    </citation>
    <scope>NUCLEOTIDE SEQUENCE [LARGE SCALE GENOMIC DNA]</scope>
    <source>
        <strain evidence="5">JCM 18324</strain>
    </source>
</reference>
<gene>
    <name evidence="4" type="ORF">GCM10023329_19720</name>
</gene>
<comment type="caution">
    <text evidence="4">The sequence shown here is derived from an EMBL/GenBank/DDBJ whole genome shotgun (WGS) entry which is preliminary data.</text>
</comment>
<dbReference type="RefSeq" id="WP_345612158.1">
    <property type="nucleotide sequence ID" value="NZ_BAABJV010000003.1"/>
</dbReference>
<feature type="transmembrane region" description="Helical" evidence="2">
    <location>
        <begin position="393"/>
        <end position="416"/>
    </location>
</feature>
<keyword evidence="2" id="KW-1133">Transmembrane helix</keyword>
<dbReference type="EMBL" id="BAABJV010000003">
    <property type="protein sequence ID" value="GAA4772257.1"/>
    <property type="molecule type" value="Genomic_DNA"/>
</dbReference>
<feature type="compositionally biased region" description="Low complexity" evidence="1">
    <location>
        <begin position="459"/>
        <end position="469"/>
    </location>
</feature>
<accession>A0ABP9A1R3</accession>
<keyword evidence="3" id="KW-0732">Signal</keyword>
<feature type="region of interest" description="Disordered" evidence="1">
    <location>
        <begin position="428"/>
        <end position="482"/>
    </location>
</feature>
<feature type="region of interest" description="Disordered" evidence="1">
    <location>
        <begin position="185"/>
        <end position="223"/>
    </location>
</feature>
<evidence type="ECO:0000256" key="2">
    <source>
        <dbReference type="SAM" id="Phobius"/>
    </source>
</evidence>
<proteinExistence type="predicted"/>
<keyword evidence="2" id="KW-0472">Membrane</keyword>
<name>A0ABP9A1R3_9ACTN</name>
<keyword evidence="2" id="KW-0812">Transmembrane</keyword>
<feature type="compositionally biased region" description="Low complexity" evidence="1">
    <location>
        <begin position="185"/>
        <end position="211"/>
    </location>
</feature>
<feature type="region of interest" description="Disordered" evidence="1">
    <location>
        <begin position="361"/>
        <end position="387"/>
    </location>
</feature>
<protein>
    <submittedName>
        <fullName evidence="4">Uncharacterized protein</fullName>
    </submittedName>
</protein>
<dbReference type="Proteomes" id="UP001501147">
    <property type="component" value="Unassembled WGS sequence"/>
</dbReference>
<feature type="chain" id="PRO_5046421046" evidence="3">
    <location>
        <begin position="22"/>
        <end position="482"/>
    </location>
</feature>